<reference evidence="1" key="1">
    <citation type="submission" date="2020-07" db="EMBL/GenBank/DDBJ databases">
        <title>Multicomponent nature underlies the extraordinary mechanical properties of spider dragline silk.</title>
        <authorList>
            <person name="Kono N."/>
            <person name="Nakamura H."/>
            <person name="Mori M."/>
            <person name="Yoshida Y."/>
            <person name="Ohtoshi R."/>
            <person name="Malay A.D."/>
            <person name="Moran D.A.P."/>
            <person name="Tomita M."/>
            <person name="Numata K."/>
            <person name="Arakawa K."/>
        </authorList>
    </citation>
    <scope>NUCLEOTIDE SEQUENCE</scope>
</reference>
<name>A0A8X6I6N1_TRICU</name>
<dbReference type="Proteomes" id="UP000887116">
    <property type="component" value="Unassembled WGS sequence"/>
</dbReference>
<dbReference type="OrthoDB" id="10314238at2759"/>
<gene>
    <name evidence="1" type="ORF">TNCT_269871</name>
</gene>
<keyword evidence="2" id="KW-1185">Reference proteome</keyword>
<comment type="caution">
    <text evidence="1">The sequence shown here is derived from an EMBL/GenBank/DDBJ whole genome shotgun (WGS) entry which is preliminary data.</text>
</comment>
<organism evidence="1 2">
    <name type="scientific">Trichonephila clavata</name>
    <name type="common">Joro spider</name>
    <name type="synonym">Nephila clavata</name>
    <dbReference type="NCBI Taxonomy" id="2740835"/>
    <lineage>
        <taxon>Eukaryota</taxon>
        <taxon>Metazoa</taxon>
        <taxon>Ecdysozoa</taxon>
        <taxon>Arthropoda</taxon>
        <taxon>Chelicerata</taxon>
        <taxon>Arachnida</taxon>
        <taxon>Araneae</taxon>
        <taxon>Araneomorphae</taxon>
        <taxon>Entelegynae</taxon>
        <taxon>Araneoidea</taxon>
        <taxon>Nephilidae</taxon>
        <taxon>Trichonephila</taxon>
    </lineage>
</organism>
<protein>
    <submittedName>
        <fullName evidence="1">Uncharacterized protein</fullName>
    </submittedName>
</protein>
<dbReference type="AlphaFoldDB" id="A0A8X6I6N1"/>
<evidence type="ECO:0000313" key="1">
    <source>
        <dbReference type="EMBL" id="GFQ88622.1"/>
    </source>
</evidence>
<sequence>MSRSNNFTWSKSRVWSFSHAGERGREVQYKSKAIKHSGDLEGTIPKGVVRVLSNVPHLRLFLNKRRKKIKFVLQSSKNY</sequence>
<dbReference type="EMBL" id="BMAO01033317">
    <property type="protein sequence ID" value="GFQ88622.1"/>
    <property type="molecule type" value="Genomic_DNA"/>
</dbReference>
<accession>A0A8X6I6N1</accession>
<evidence type="ECO:0000313" key="2">
    <source>
        <dbReference type="Proteomes" id="UP000887116"/>
    </source>
</evidence>
<proteinExistence type="predicted"/>